<dbReference type="PANTHER" id="PTHR46534">
    <property type="entry name" value="IGGFC_BINDING DOMAIN-CONTAINING PROTEIN"/>
    <property type="match status" value="1"/>
</dbReference>
<keyword evidence="3" id="KW-1185">Reference proteome</keyword>
<gene>
    <name evidence="2" type="ORF">HOLleu_38628</name>
</gene>
<dbReference type="Proteomes" id="UP001152320">
    <property type="component" value="Chromosome 21"/>
</dbReference>
<feature type="domain" description="IgGFc-binding protein N-terminal" evidence="1">
    <location>
        <begin position="124"/>
        <end position="400"/>
    </location>
</feature>
<reference evidence="2" key="1">
    <citation type="submission" date="2021-10" db="EMBL/GenBank/DDBJ databases">
        <title>Tropical sea cucumber genome reveals ecological adaptation and Cuvierian tubules defense mechanism.</title>
        <authorList>
            <person name="Chen T."/>
        </authorList>
    </citation>
    <scope>NUCLEOTIDE SEQUENCE</scope>
    <source>
        <strain evidence="2">Nanhai2018</strain>
        <tissue evidence="2">Muscle</tissue>
    </source>
</reference>
<evidence type="ECO:0000259" key="1">
    <source>
        <dbReference type="Pfam" id="PF17517"/>
    </source>
</evidence>
<evidence type="ECO:0000313" key="2">
    <source>
        <dbReference type="EMBL" id="KAJ8021431.1"/>
    </source>
</evidence>
<evidence type="ECO:0000313" key="3">
    <source>
        <dbReference type="Proteomes" id="UP001152320"/>
    </source>
</evidence>
<organism evidence="2 3">
    <name type="scientific">Holothuria leucospilota</name>
    <name type="common">Black long sea cucumber</name>
    <name type="synonym">Mertensiothuria leucospilota</name>
    <dbReference type="NCBI Taxonomy" id="206669"/>
    <lineage>
        <taxon>Eukaryota</taxon>
        <taxon>Metazoa</taxon>
        <taxon>Echinodermata</taxon>
        <taxon>Eleutherozoa</taxon>
        <taxon>Echinozoa</taxon>
        <taxon>Holothuroidea</taxon>
        <taxon>Aspidochirotacea</taxon>
        <taxon>Aspidochirotida</taxon>
        <taxon>Holothuriidae</taxon>
        <taxon>Holothuria</taxon>
    </lineage>
</organism>
<comment type="caution">
    <text evidence="2">The sequence shown here is derived from an EMBL/GenBank/DDBJ whole genome shotgun (WGS) entry which is preliminary data.</text>
</comment>
<protein>
    <recommendedName>
        <fullName evidence="1">IgGFc-binding protein N-terminal domain-containing protein</fullName>
    </recommendedName>
</protein>
<sequence length="419" mass="46266">MGGSCRAIFKKQFVFSFLRINVCPKPDTIVQLFIATVAENVGAEGVISFPLQNISTISFTLNPGVGEFINLSPLILPGDSDDTASRRENSSVVVAATDVVLVYGHIRCIDTGIKRSTTFKIRGINELGKDYRVVTFRNKGYAQIAVVALEDDTLIQVINKVNSSRNANITLQMYETYVTGGKFDMTGTYIKASTTVFVLTGNKGDRNPNSHGGGDPFYECLIPFSNWGTHYYIFPPFKMTGWTAIKIMSWENKNVSVVEWRNGNQLSSSALESSTIFESYGDLGKIESSKPILVAQFATPKRLTNENQDANALSMLLVPAIPQFTLNYVVFPVFNLNLVDHAAEYYIKVFLSAGGHTNDLYINKETTTWQVVGTYSDGSAIFRTNLSHGSNLLENRGRYNTTAVVSAVQNVRCYTFALS</sequence>
<dbReference type="AlphaFoldDB" id="A0A9Q0YH88"/>
<name>A0A9Q0YH88_HOLLE</name>
<dbReference type="OrthoDB" id="6126915at2759"/>
<dbReference type="Pfam" id="PF17517">
    <property type="entry name" value="IgGFc_binding"/>
    <property type="match status" value="1"/>
</dbReference>
<dbReference type="PANTHER" id="PTHR46534:SF1">
    <property type="entry name" value="IGGFC-BINDING PROTEIN N-TERMINAL DOMAIN-CONTAINING PROTEIN"/>
    <property type="match status" value="1"/>
</dbReference>
<dbReference type="InterPro" id="IPR035234">
    <property type="entry name" value="IgGFc-bd_N"/>
</dbReference>
<proteinExistence type="predicted"/>
<accession>A0A9Q0YH88</accession>
<dbReference type="EMBL" id="JAIZAY010000021">
    <property type="protein sequence ID" value="KAJ8021431.1"/>
    <property type="molecule type" value="Genomic_DNA"/>
</dbReference>